<evidence type="ECO:0000256" key="1">
    <source>
        <dbReference type="SAM" id="Phobius"/>
    </source>
</evidence>
<dbReference type="Proteomes" id="UP000282378">
    <property type="component" value="Unassembled WGS sequence"/>
</dbReference>
<name>A0A3M3A919_PSEYM</name>
<dbReference type="EMBL" id="RBNL01000800">
    <property type="protein sequence ID" value="RML96847.1"/>
    <property type="molecule type" value="Genomic_DNA"/>
</dbReference>
<dbReference type="AlphaFoldDB" id="A0A3M3A919"/>
<keyword evidence="1" id="KW-0472">Membrane</keyword>
<feature type="non-terminal residue" evidence="2">
    <location>
        <position position="68"/>
    </location>
</feature>
<evidence type="ECO:0000313" key="3">
    <source>
        <dbReference type="Proteomes" id="UP000282378"/>
    </source>
</evidence>
<proteinExistence type="predicted"/>
<keyword evidence="1" id="KW-0812">Transmembrane</keyword>
<reference evidence="2 3" key="1">
    <citation type="submission" date="2018-08" db="EMBL/GenBank/DDBJ databases">
        <title>Recombination of ecologically and evolutionarily significant loci maintains genetic cohesion in the Pseudomonas syringae species complex.</title>
        <authorList>
            <person name="Dillon M."/>
            <person name="Thakur S."/>
            <person name="Almeida R.N.D."/>
            <person name="Weir B.S."/>
            <person name="Guttman D.S."/>
        </authorList>
    </citation>
    <scope>NUCLEOTIDE SEQUENCE [LARGE SCALE GENOMIC DNA]</scope>
    <source>
        <strain evidence="2 3">88_10</strain>
    </source>
</reference>
<protein>
    <submittedName>
        <fullName evidence="2">Uncharacterized protein</fullName>
    </submittedName>
</protein>
<sequence length="68" mass="7649">MRFFQGHEAIRPATRTKERPLKLELKNSLSVKLLRVVLLSALLVGVVLSCAQIVFDAYKTRHAVETDA</sequence>
<organism evidence="2 3">
    <name type="scientific">Pseudomonas syringae pv. maculicola</name>
    <dbReference type="NCBI Taxonomy" id="59511"/>
    <lineage>
        <taxon>Bacteria</taxon>
        <taxon>Pseudomonadati</taxon>
        <taxon>Pseudomonadota</taxon>
        <taxon>Gammaproteobacteria</taxon>
        <taxon>Pseudomonadales</taxon>
        <taxon>Pseudomonadaceae</taxon>
        <taxon>Pseudomonas</taxon>
    </lineage>
</organism>
<keyword evidence="1" id="KW-1133">Transmembrane helix</keyword>
<comment type="caution">
    <text evidence="2">The sequence shown here is derived from an EMBL/GenBank/DDBJ whole genome shotgun (WGS) entry which is preliminary data.</text>
</comment>
<feature type="transmembrane region" description="Helical" evidence="1">
    <location>
        <begin position="33"/>
        <end position="55"/>
    </location>
</feature>
<accession>A0A3M3A919</accession>
<gene>
    <name evidence="2" type="ORF">APX70_00622</name>
</gene>
<evidence type="ECO:0000313" key="2">
    <source>
        <dbReference type="EMBL" id="RML96847.1"/>
    </source>
</evidence>